<comment type="caution">
    <text evidence="1">The sequence shown here is derived from an EMBL/GenBank/DDBJ whole genome shotgun (WGS) entry which is preliminary data.</text>
</comment>
<gene>
    <name evidence="1" type="ORF">Scep_024826</name>
</gene>
<sequence length="139" mass="15827">MGRINGKKNCRGFPDGTPVVILLNRSSLPKATFKAKSDFVMRPIPKVGLEGIWKRAGNMYLIDYVSNWDEKEGQEASARHMSWIRELYDYMTPYVSKSPRTAFLNYKDLDLGRVESMAALHLWILGFGVGCTSKTTFRD</sequence>
<accession>A0AAP0EYJ3</accession>
<dbReference type="Gene3D" id="3.30.465.10">
    <property type="match status" value="1"/>
</dbReference>
<dbReference type="Proteomes" id="UP001419268">
    <property type="component" value="Unassembled WGS sequence"/>
</dbReference>
<reference evidence="1 2" key="1">
    <citation type="submission" date="2024-01" db="EMBL/GenBank/DDBJ databases">
        <title>Genome assemblies of Stephania.</title>
        <authorList>
            <person name="Yang L."/>
        </authorList>
    </citation>
    <scope>NUCLEOTIDE SEQUENCE [LARGE SCALE GENOMIC DNA]</scope>
    <source>
        <strain evidence="1">JXDWG</strain>
        <tissue evidence="1">Leaf</tissue>
    </source>
</reference>
<evidence type="ECO:0000313" key="1">
    <source>
        <dbReference type="EMBL" id="KAK9101396.1"/>
    </source>
</evidence>
<proteinExistence type="predicted"/>
<organism evidence="1 2">
    <name type="scientific">Stephania cephalantha</name>
    <dbReference type="NCBI Taxonomy" id="152367"/>
    <lineage>
        <taxon>Eukaryota</taxon>
        <taxon>Viridiplantae</taxon>
        <taxon>Streptophyta</taxon>
        <taxon>Embryophyta</taxon>
        <taxon>Tracheophyta</taxon>
        <taxon>Spermatophyta</taxon>
        <taxon>Magnoliopsida</taxon>
        <taxon>Ranunculales</taxon>
        <taxon>Menispermaceae</taxon>
        <taxon>Menispermoideae</taxon>
        <taxon>Cissampelideae</taxon>
        <taxon>Stephania</taxon>
    </lineage>
</organism>
<dbReference type="InterPro" id="IPR016169">
    <property type="entry name" value="FAD-bd_PCMH_sub2"/>
</dbReference>
<protein>
    <submittedName>
        <fullName evidence="1">Uncharacterized protein</fullName>
    </submittedName>
</protein>
<dbReference type="Gene3D" id="3.40.462.20">
    <property type="match status" value="2"/>
</dbReference>
<dbReference type="PANTHER" id="PTHR32448">
    <property type="entry name" value="OS08G0158400 PROTEIN"/>
    <property type="match status" value="1"/>
</dbReference>
<name>A0AAP0EYJ3_9MAGN</name>
<dbReference type="EMBL" id="JBBNAG010000010">
    <property type="protein sequence ID" value="KAK9101396.1"/>
    <property type="molecule type" value="Genomic_DNA"/>
</dbReference>
<dbReference type="AlphaFoldDB" id="A0AAP0EYJ3"/>
<keyword evidence="2" id="KW-1185">Reference proteome</keyword>
<evidence type="ECO:0000313" key="2">
    <source>
        <dbReference type="Proteomes" id="UP001419268"/>
    </source>
</evidence>